<feature type="compositionally biased region" description="Polar residues" evidence="1">
    <location>
        <begin position="521"/>
        <end position="534"/>
    </location>
</feature>
<gene>
    <name evidence="2" type="ORF">N7456_000918</name>
</gene>
<comment type="caution">
    <text evidence="2">The sequence shown here is derived from an EMBL/GenBank/DDBJ whole genome shotgun (WGS) entry which is preliminary data.</text>
</comment>
<evidence type="ECO:0000313" key="3">
    <source>
        <dbReference type="Proteomes" id="UP001149165"/>
    </source>
</evidence>
<dbReference type="OrthoDB" id="5280830at2759"/>
<reference evidence="2" key="1">
    <citation type="submission" date="2022-11" db="EMBL/GenBank/DDBJ databases">
        <authorList>
            <person name="Petersen C."/>
        </authorList>
    </citation>
    <scope>NUCLEOTIDE SEQUENCE</scope>
    <source>
        <strain evidence="2">IBT 30069</strain>
    </source>
</reference>
<dbReference type="EMBL" id="JAPQKH010000001">
    <property type="protein sequence ID" value="KAJ5116570.1"/>
    <property type="molecule type" value="Genomic_DNA"/>
</dbReference>
<name>A0A9W9KSK2_9EURO</name>
<accession>A0A9W9KSK2</accession>
<organism evidence="2 3">
    <name type="scientific">Penicillium angulare</name>
    <dbReference type="NCBI Taxonomy" id="116970"/>
    <lineage>
        <taxon>Eukaryota</taxon>
        <taxon>Fungi</taxon>
        <taxon>Dikarya</taxon>
        <taxon>Ascomycota</taxon>
        <taxon>Pezizomycotina</taxon>
        <taxon>Eurotiomycetes</taxon>
        <taxon>Eurotiomycetidae</taxon>
        <taxon>Eurotiales</taxon>
        <taxon>Aspergillaceae</taxon>
        <taxon>Penicillium</taxon>
    </lineage>
</organism>
<feature type="region of interest" description="Disordered" evidence="1">
    <location>
        <begin position="505"/>
        <end position="535"/>
    </location>
</feature>
<feature type="compositionally biased region" description="Polar residues" evidence="1">
    <location>
        <begin position="612"/>
        <end position="625"/>
    </location>
</feature>
<protein>
    <submittedName>
        <fullName evidence="2">Uncharacterized protein</fullName>
    </submittedName>
</protein>
<evidence type="ECO:0000256" key="1">
    <source>
        <dbReference type="SAM" id="MobiDB-lite"/>
    </source>
</evidence>
<feature type="region of interest" description="Disordered" evidence="1">
    <location>
        <begin position="1"/>
        <end position="25"/>
    </location>
</feature>
<feature type="region of interest" description="Disordered" evidence="1">
    <location>
        <begin position="590"/>
        <end position="625"/>
    </location>
</feature>
<keyword evidence="3" id="KW-1185">Reference proteome</keyword>
<sequence length="625" mass="69559">MCSTPGAPRNSKKAKSQATALGGAPRAVKPKSHSLVICGVTSRKQGWFFSDFVGFTTLLKENGVYGDFYTCFPVTDHFVHIKNDFTPGMNTVKFGKIGSEADAIYEYSRVQDCHNQRFFTEVEPTKLTSVVRDWISDKIPKVEPRDVVNIIILCHGDRSGAFCIGSNRMDPDELVEMLAGFEDGVLINLFSSACNSGHLVECVKKSGKATRYVSVAADKDELSWAMSPAKSGRWRTGRWANAVVTGLKGLAPLGETPPHTIQEQHAWITKKLREVSGTANQMTPAFHTDHEQQTPIADIIFLDDATDAIVPVQQIEWPKVNATVRQAIANALVTTPNSNVSHPPHALAVAQTEIALCDTSRGFPQDMEVYETLQTNAPDWKGLLANLYWRSFRQAAIWHLYLYLLSQGLVNRKCLTVPLDLFKSTPNTSVVTLLIRCFESIKNDIDKAYQEELPLQGAEWSTDIEWLATMIIRSGANIPDCLAAIKRYGCLGDFDTQEHERFKRRFPNPEVTYNDKDRSWTPPTDNNDSASSPAFDSPRYTMFGFWLPHGLDRDPTTFNTQLQKTLHRAAEIESAFQEVQPVPSGLLSLASDLVSPNSNTVEELSDTHSDASEPQNESQSIEVEQ</sequence>
<proteinExistence type="predicted"/>
<dbReference type="AlphaFoldDB" id="A0A9W9KSK2"/>
<dbReference type="Proteomes" id="UP001149165">
    <property type="component" value="Unassembled WGS sequence"/>
</dbReference>
<reference evidence="2" key="2">
    <citation type="journal article" date="2023" name="IMA Fungus">
        <title>Comparative genomic study of the Penicillium genus elucidates a diverse pangenome and 15 lateral gene transfer events.</title>
        <authorList>
            <person name="Petersen C."/>
            <person name="Sorensen T."/>
            <person name="Nielsen M.R."/>
            <person name="Sondergaard T.E."/>
            <person name="Sorensen J.L."/>
            <person name="Fitzpatrick D.A."/>
            <person name="Frisvad J.C."/>
            <person name="Nielsen K.L."/>
        </authorList>
    </citation>
    <scope>NUCLEOTIDE SEQUENCE</scope>
    <source>
        <strain evidence="2">IBT 30069</strain>
    </source>
</reference>
<evidence type="ECO:0000313" key="2">
    <source>
        <dbReference type="EMBL" id="KAJ5116570.1"/>
    </source>
</evidence>